<dbReference type="EMBL" id="CP135076">
    <property type="protein sequence ID" value="WNO52782.1"/>
    <property type="molecule type" value="Genomic_DNA"/>
</dbReference>
<dbReference type="Gene3D" id="3.40.710.10">
    <property type="entry name" value="DD-peptidase/beta-lactamase superfamily"/>
    <property type="match status" value="1"/>
</dbReference>
<evidence type="ECO:0000256" key="3">
    <source>
        <dbReference type="ARBA" id="ARBA00012865"/>
    </source>
</evidence>
<evidence type="ECO:0000313" key="9">
    <source>
        <dbReference type="EMBL" id="WNO52782.1"/>
    </source>
</evidence>
<dbReference type="Pfam" id="PF13354">
    <property type="entry name" value="Beta-lactamase2"/>
    <property type="match status" value="1"/>
</dbReference>
<proteinExistence type="inferred from homology"/>
<dbReference type="InterPro" id="IPR045155">
    <property type="entry name" value="Beta-lactam_cat"/>
</dbReference>
<evidence type="ECO:0000256" key="5">
    <source>
        <dbReference type="ARBA" id="ARBA00023251"/>
    </source>
</evidence>
<feature type="compositionally biased region" description="Basic and acidic residues" evidence="7">
    <location>
        <begin position="160"/>
        <end position="179"/>
    </location>
</feature>
<organism evidence="9 10">
    <name type="scientific">Stakelama saccharophila</name>
    <dbReference type="NCBI Taxonomy" id="3075605"/>
    <lineage>
        <taxon>Bacteria</taxon>
        <taxon>Pseudomonadati</taxon>
        <taxon>Pseudomonadota</taxon>
        <taxon>Alphaproteobacteria</taxon>
        <taxon>Sphingomonadales</taxon>
        <taxon>Sphingomonadaceae</taxon>
        <taxon>Stakelama</taxon>
    </lineage>
</organism>
<dbReference type="InterPro" id="IPR006311">
    <property type="entry name" value="TAT_signal"/>
</dbReference>
<comment type="catalytic activity">
    <reaction evidence="1 6">
        <text>a beta-lactam + H2O = a substituted beta-amino acid</text>
        <dbReference type="Rhea" id="RHEA:20401"/>
        <dbReference type="ChEBI" id="CHEBI:15377"/>
        <dbReference type="ChEBI" id="CHEBI:35627"/>
        <dbReference type="ChEBI" id="CHEBI:140347"/>
        <dbReference type="EC" id="3.5.2.6"/>
    </reaction>
</comment>
<evidence type="ECO:0000256" key="7">
    <source>
        <dbReference type="SAM" id="MobiDB-lite"/>
    </source>
</evidence>
<keyword evidence="10" id="KW-1185">Reference proteome</keyword>
<dbReference type="InterPro" id="IPR012338">
    <property type="entry name" value="Beta-lactam/transpept-like"/>
</dbReference>
<evidence type="ECO:0000256" key="2">
    <source>
        <dbReference type="ARBA" id="ARBA00009009"/>
    </source>
</evidence>
<dbReference type="PROSITE" id="PS51318">
    <property type="entry name" value="TAT"/>
    <property type="match status" value="1"/>
</dbReference>
<dbReference type="GO" id="GO:0008800">
    <property type="term" value="F:beta-lactamase activity"/>
    <property type="evidence" value="ECO:0007669"/>
    <property type="project" value="UniProtKB-EC"/>
</dbReference>
<keyword evidence="4 6" id="KW-0378">Hydrolase</keyword>
<comment type="similarity">
    <text evidence="2 6">Belongs to the class-A beta-lactamase family.</text>
</comment>
<keyword evidence="5 6" id="KW-0046">Antibiotic resistance</keyword>
<dbReference type="InterPro" id="IPR023650">
    <property type="entry name" value="Beta-lactam_class-A_AS"/>
</dbReference>
<dbReference type="PANTHER" id="PTHR35333">
    <property type="entry name" value="BETA-LACTAMASE"/>
    <property type="match status" value="1"/>
</dbReference>
<feature type="domain" description="Beta-lactamase class A catalytic" evidence="8">
    <location>
        <begin position="45"/>
        <end position="259"/>
    </location>
</feature>
<feature type="region of interest" description="Disordered" evidence="7">
    <location>
        <begin position="160"/>
        <end position="182"/>
    </location>
</feature>
<accession>A0ABZ0B6E8</accession>
<reference evidence="9 10" key="1">
    <citation type="submission" date="2023-09" db="EMBL/GenBank/DDBJ databases">
        <authorList>
            <person name="Rey-Velasco X."/>
        </authorList>
    </citation>
    <scope>NUCLEOTIDE SEQUENCE [LARGE SCALE GENOMIC DNA]</scope>
    <source>
        <strain evidence="9 10">W311</strain>
    </source>
</reference>
<gene>
    <name evidence="9" type="primary">bla</name>
    <name evidence="9" type="ORF">RPR59_09955</name>
</gene>
<dbReference type="InterPro" id="IPR000871">
    <property type="entry name" value="Beta-lactam_class-A"/>
</dbReference>
<evidence type="ECO:0000256" key="1">
    <source>
        <dbReference type="ARBA" id="ARBA00001526"/>
    </source>
</evidence>
<protein>
    <recommendedName>
        <fullName evidence="3 6">Beta-lactamase</fullName>
        <ecNumber evidence="3 6">3.5.2.6</ecNumber>
    </recommendedName>
</protein>
<evidence type="ECO:0000259" key="8">
    <source>
        <dbReference type="Pfam" id="PF13354"/>
    </source>
</evidence>
<dbReference type="Proteomes" id="UP001302249">
    <property type="component" value="Chromosome"/>
</dbReference>
<dbReference type="PANTHER" id="PTHR35333:SF3">
    <property type="entry name" value="BETA-LACTAMASE-TYPE TRANSPEPTIDASE FOLD CONTAINING PROTEIN"/>
    <property type="match status" value="1"/>
</dbReference>
<dbReference type="EC" id="3.5.2.6" evidence="3 6"/>
<name>A0ABZ0B6E8_9SPHN</name>
<evidence type="ECO:0000313" key="10">
    <source>
        <dbReference type="Proteomes" id="UP001302249"/>
    </source>
</evidence>
<evidence type="ECO:0000256" key="4">
    <source>
        <dbReference type="ARBA" id="ARBA00022801"/>
    </source>
</evidence>
<sequence>MTMINRRHWIAGAGALGFTAATPLFGQARKSIFDVLERSSGGRLGIAAIDTGNGHRLLWNAQERFALCSTFKILLAAAVLVKAQRGDLPLDRQVKFGQADLLDYAPVVKANLAQGGMTVEQLAQAAVELSDNSAANLLLPQVGGPGGLTRFIREQGDQITRLDRPEPDLNDVKPDDPRDTTTPGAMVTLMQDLLVGNVLTPQSREKLIGWMVASRTGDQRLRARLPDDWRVGDKTGTGAHNFNDVAIAYPPGRKPILIACYLDAPGLDAEAANKAHQRVGSLVGRLFAQR</sequence>
<dbReference type="PRINTS" id="PR00118">
    <property type="entry name" value="BLACTAMASEA"/>
</dbReference>
<dbReference type="RefSeq" id="WP_313913588.1">
    <property type="nucleotide sequence ID" value="NZ_CP135076.1"/>
</dbReference>
<dbReference type="PROSITE" id="PS00146">
    <property type="entry name" value="BETA_LACTAMASE_A"/>
    <property type="match status" value="1"/>
</dbReference>
<dbReference type="SUPFAM" id="SSF56601">
    <property type="entry name" value="beta-lactamase/transpeptidase-like"/>
    <property type="match status" value="1"/>
</dbReference>
<dbReference type="NCBIfam" id="NF033103">
    <property type="entry name" value="bla_class_A"/>
    <property type="match status" value="1"/>
</dbReference>
<evidence type="ECO:0000256" key="6">
    <source>
        <dbReference type="RuleBase" id="RU361140"/>
    </source>
</evidence>